<feature type="compositionally biased region" description="Polar residues" evidence="1">
    <location>
        <begin position="340"/>
        <end position="356"/>
    </location>
</feature>
<accession>A0A7S3P587</accession>
<feature type="compositionally biased region" description="Low complexity" evidence="1">
    <location>
        <begin position="46"/>
        <end position="65"/>
    </location>
</feature>
<name>A0A7S3P587_9STRA</name>
<evidence type="ECO:0000313" key="3">
    <source>
        <dbReference type="EMBL" id="CAE0405787.1"/>
    </source>
</evidence>
<keyword evidence="2" id="KW-0472">Membrane</keyword>
<gene>
    <name evidence="3" type="ORF">ACOF00016_LOCUS3755</name>
</gene>
<feature type="compositionally biased region" description="Basic and acidic residues" evidence="1">
    <location>
        <begin position="442"/>
        <end position="454"/>
    </location>
</feature>
<dbReference type="AlphaFoldDB" id="A0A7S3P587"/>
<proteinExistence type="predicted"/>
<feature type="region of interest" description="Disordered" evidence="1">
    <location>
        <begin position="229"/>
        <end position="253"/>
    </location>
</feature>
<feature type="region of interest" description="Disordered" evidence="1">
    <location>
        <begin position="337"/>
        <end position="356"/>
    </location>
</feature>
<dbReference type="EMBL" id="HBIM01004394">
    <property type="protein sequence ID" value="CAE0405787.1"/>
    <property type="molecule type" value="Transcribed_RNA"/>
</dbReference>
<organism evidence="3">
    <name type="scientific">Amphora coffeiformis</name>
    <dbReference type="NCBI Taxonomy" id="265554"/>
    <lineage>
        <taxon>Eukaryota</taxon>
        <taxon>Sar</taxon>
        <taxon>Stramenopiles</taxon>
        <taxon>Ochrophyta</taxon>
        <taxon>Bacillariophyta</taxon>
        <taxon>Bacillariophyceae</taxon>
        <taxon>Bacillariophycidae</taxon>
        <taxon>Thalassiophysales</taxon>
        <taxon>Catenulaceae</taxon>
        <taxon>Amphora</taxon>
    </lineage>
</organism>
<keyword evidence="2" id="KW-1133">Transmembrane helix</keyword>
<protein>
    <submittedName>
        <fullName evidence="3">Uncharacterized protein</fullName>
    </submittedName>
</protein>
<reference evidence="3" key="1">
    <citation type="submission" date="2021-01" db="EMBL/GenBank/DDBJ databases">
        <authorList>
            <person name="Corre E."/>
            <person name="Pelletier E."/>
            <person name="Niang G."/>
            <person name="Scheremetjew M."/>
            <person name="Finn R."/>
            <person name="Kale V."/>
            <person name="Holt S."/>
            <person name="Cochrane G."/>
            <person name="Meng A."/>
            <person name="Brown T."/>
            <person name="Cohen L."/>
        </authorList>
    </citation>
    <scope>NUCLEOTIDE SEQUENCE</scope>
    <source>
        <strain evidence="3">CCMP127</strain>
    </source>
</reference>
<feature type="transmembrane region" description="Helical" evidence="2">
    <location>
        <begin position="12"/>
        <end position="33"/>
    </location>
</feature>
<feature type="compositionally biased region" description="Low complexity" evidence="1">
    <location>
        <begin position="568"/>
        <end position="583"/>
    </location>
</feature>
<feature type="compositionally biased region" description="Polar residues" evidence="1">
    <location>
        <begin position="370"/>
        <end position="405"/>
    </location>
</feature>
<feature type="compositionally biased region" description="Polar residues" evidence="1">
    <location>
        <begin position="455"/>
        <end position="467"/>
    </location>
</feature>
<feature type="region of interest" description="Disordered" evidence="1">
    <location>
        <begin position="361"/>
        <end position="612"/>
    </location>
</feature>
<evidence type="ECO:0000256" key="2">
    <source>
        <dbReference type="SAM" id="Phobius"/>
    </source>
</evidence>
<evidence type="ECO:0000256" key="1">
    <source>
        <dbReference type="SAM" id="MobiDB-lite"/>
    </source>
</evidence>
<keyword evidence="2" id="KW-0812">Transmembrane</keyword>
<feature type="region of interest" description="Disordered" evidence="1">
    <location>
        <begin position="46"/>
        <end position="67"/>
    </location>
</feature>
<sequence length="612" mass="69748">MFGRRSTNPPTPLVLMMMVMMTTSLGLMSSLAWQPTTTTTRSYSTLLSSSSLPSSSSSTSLQASSWRDEEYGYRGGRRRMGGDESYEGRSFRPYGSSFGINNNNNNRGNNNMNNADTKDHETMGPSTFGYSRARAASFWGHDEKNRGVGTSNSGVLMDRRRRGGGGGAYDDDNDDRRMMMPEQGAPYDRRREQEEQDMMMMMMGRGGGVVGGEQDRRMMEDERRLRMEEERRMQQQQQGGGGGGRWSPQDRRMDPMLNNRRQEQAAVPGASYRRPITNLSFNSEMEDPNMMMMRGNNNINGAYDRRRVNGNFGAERDMVQQRDPFFDDRRMNNDIGDRWSPSSFRPNSLNNNNGYNTAARLYNDRRRDPNVNSNRWNPSTYRSGNAYNPSTRSPQDMMAPQQSLYDNRRMGNKWSPATFRGNNEDGRRPPPPPPMMDNNQFLDDRRRTGVEENRWSPSGFQPHNNYGQDRRSPSWFQPDALGVNAYGGGSSTSQGERPLRPWNPRRSSPTNFWGGSASPSSSSSQYKTGVTEPISSKDFQKGISNQVTIGPESSAERRRRVQKEVGRYNDGSYYDDPYYPQYGGVAGEYGYPPQDDNRMYPQQQARPVMRQY</sequence>
<feature type="region of interest" description="Disordered" evidence="1">
    <location>
        <begin position="144"/>
        <end position="191"/>
    </location>
</feature>